<reference evidence="1" key="5">
    <citation type="journal article" date="2002" name="Nature">
        <title>Analysis of the mouse transcriptome based on functional annotation of 60,770 full-length cDNAs.</title>
        <authorList>
            <consortium name="The FANTOM Consortium and the RIKEN Genome Exploration Research Group Phase I and II Team"/>
        </authorList>
    </citation>
    <scope>NUCLEOTIDE SEQUENCE</scope>
    <source>
        <strain evidence="1">C57BL/6J</strain>
        <tissue evidence="1">Whole body</tissue>
    </source>
</reference>
<reference evidence="1" key="4">
    <citation type="journal article" date="2001" name="Nature">
        <title>Functional annotation of a full-length mouse cDNA collection.</title>
        <authorList>
            <consortium name="The RIKEN Genome Exploration Research Group Phase II Team and the FANTOM Consortium"/>
        </authorList>
    </citation>
    <scope>NUCLEOTIDE SEQUENCE</scope>
    <source>
        <strain evidence="1">C57BL/6J</strain>
        <tissue evidence="1">Whole body</tissue>
    </source>
</reference>
<gene>
    <name evidence="2" type="primary">Gm10554</name>
</gene>
<dbReference type="MGI" id="MGI:3642177">
    <property type="gene designation" value="Gm10554"/>
</dbReference>
<name>Q3V1W7_MOUSE</name>
<organism evidence="1">
    <name type="scientific">Mus musculus</name>
    <name type="common">Mouse</name>
    <dbReference type="NCBI Taxonomy" id="10090"/>
    <lineage>
        <taxon>Eukaryota</taxon>
        <taxon>Metazoa</taxon>
        <taxon>Chordata</taxon>
        <taxon>Craniata</taxon>
        <taxon>Vertebrata</taxon>
        <taxon>Euteleostomi</taxon>
        <taxon>Mammalia</taxon>
        <taxon>Eutheria</taxon>
        <taxon>Euarchontoglires</taxon>
        <taxon>Glires</taxon>
        <taxon>Rodentia</taxon>
        <taxon>Myomorpha</taxon>
        <taxon>Muroidea</taxon>
        <taxon>Muridae</taxon>
        <taxon>Murinae</taxon>
        <taxon>Mus</taxon>
        <taxon>Mus</taxon>
    </lineage>
</organism>
<reference evidence="1" key="3">
    <citation type="journal article" date="2000" name="Genome Res.">
        <title>RIKEN integrated sequence analysis (RISA) system--384-format sequencing pipeline with 384 multicapillary sequencer.</title>
        <authorList>
            <person name="Shibata K."/>
            <person name="Itoh M."/>
            <person name="Aizawa K."/>
            <person name="Nagaoka S."/>
            <person name="Sasaki N."/>
            <person name="Carninci P."/>
            <person name="Konno H."/>
            <person name="Akiyama J."/>
            <person name="Nishi K."/>
            <person name="Kitsunai T."/>
            <person name="Tashiro H."/>
            <person name="Itoh M."/>
            <person name="Sumi N."/>
            <person name="Ishii Y."/>
            <person name="Nakamura S."/>
            <person name="Hazama M."/>
            <person name="Nishine T."/>
            <person name="Harada A."/>
            <person name="Yamamoto R."/>
            <person name="Matsumoto H."/>
            <person name="Sakaguchi S."/>
            <person name="Ikegami T."/>
            <person name="Kashiwagi K."/>
            <person name="Fujiwake S."/>
            <person name="Inoue K."/>
            <person name="Togawa Y."/>
            <person name="Izawa M."/>
            <person name="Ohara E."/>
            <person name="Watahiki M."/>
            <person name="Yoneda Y."/>
            <person name="Ishikawa T."/>
            <person name="Ozawa K."/>
            <person name="Tanaka T."/>
            <person name="Matsuura S."/>
            <person name="Kawai J."/>
            <person name="Okazaki Y."/>
            <person name="Muramatsu M."/>
            <person name="Inoue Y."/>
            <person name="Kira A."/>
            <person name="Hayashizaki Y."/>
        </authorList>
    </citation>
    <scope>NUCLEOTIDE SEQUENCE</scope>
    <source>
        <strain evidence="1">C57BL/6J</strain>
        <tissue evidence="1">Whole body</tissue>
    </source>
</reference>
<accession>Q3V1W7</accession>
<reference evidence="1" key="6">
    <citation type="submission" date="2004-03" db="EMBL/GenBank/DDBJ databases">
        <authorList>
            <person name="Arakawa T."/>
            <person name="Carninci P."/>
            <person name="Fukuda S."/>
            <person name="Hashizume W."/>
            <person name="Hayashida K."/>
            <person name="Hori F."/>
            <person name="Iida J."/>
            <person name="Imamura K."/>
            <person name="Imotani K."/>
            <person name="Itoh M."/>
            <person name="Kanagawa S."/>
            <person name="Kawai J."/>
            <person name="Kojima M."/>
            <person name="Konno H."/>
            <person name="Murata M."/>
            <person name="Nakamura M."/>
            <person name="Ninomiya N."/>
            <person name="Nishiyori H."/>
            <person name="Nomura K."/>
            <person name="Ohno M."/>
            <person name="Sakazume N."/>
            <person name="Sano H."/>
            <person name="Sasaki D."/>
            <person name="Shibata K."/>
            <person name="Shiraki T."/>
            <person name="Tagami M."/>
            <person name="Tagami Y."/>
            <person name="Waki K."/>
            <person name="Watahiki A."/>
            <person name="Muramatsu M."/>
            <person name="Hayashizaki Y."/>
        </authorList>
    </citation>
    <scope>NUCLEOTIDE SEQUENCE</scope>
    <source>
        <strain evidence="1">C57BL/6J</strain>
        <tissue evidence="1">Whole body</tissue>
    </source>
</reference>
<protein>
    <submittedName>
        <fullName evidence="1">Uncharacterized protein</fullName>
    </submittedName>
</protein>
<sequence length="124" mass="13520">MQKSPTTVSGSKDTCHALSSFLCLEIFQVPGSAKEITSFKSLQTPNNLTQVSEGTVLYRVVAPIKAGLVPCQEKMEPWVESKEVIFLCQRQADKHVLNPTRDIPHTGGCKGKIVVSSLYGTCSH</sequence>
<dbReference type="AGR" id="MGI:3642177"/>
<evidence type="ECO:0000313" key="2">
    <source>
        <dbReference type="MGI" id="MGI:3642177"/>
    </source>
</evidence>
<dbReference type="EMBL" id="AK132205">
    <property type="protein sequence ID" value="BAE21032.1"/>
    <property type="molecule type" value="mRNA"/>
</dbReference>
<dbReference type="AlphaFoldDB" id="Q3V1W7"/>
<reference evidence="1" key="1">
    <citation type="journal article" date="1999" name="Methods Enzymol.">
        <title>High-efficiency full-length cDNA cloning.</title>
        <authorList>
            <person name="Carninci P."/>
            <person name="Hayashizaki Y."/>
        </authorList>
    </citation>
    <scope>NUCLEOTIDE SEQUENCE</scope>
    <source>
        <strain evidence="1">C57BL/6J</strain>
        <tissue evidence="1">Whole body</tissue>
    </source>
</reference>
<reference evidence="1" key="7">
    <citation type="journal article" date="2005" name="Science">
        <title>The Transcriptional Landscape of the Mammalian Genome.</title>
        <authorList>
            <consortium name="The FANTOM Consortium"/>
            <consortium name="Riken Genome Exploration Research Group and Genome Science Group (Genome Network Project Core Group)"/>
        </authorList>
    </citation>
    <scope>NUCLEOTIDE SEQUENCE</scope>
    <source>
        <strain evidence="1">C57BL/6J</strain>
        <tissue evidence="1">Whole body</tissue>
    </source>
</reference>
<reference evidence="1" key="2">
    <citation type="journal article" date="2000" name="Genome Res.">
        <title>Normalization and subtraction of cap-trapper-selected cDNAs to prepare full-length cDNA libraries for rapid discovery of new genes.</title>
        <authorList>
            <person name="Carninci P."/>
            <person name="Shibata Y."/>
            <person name="Hayatsu N."/>
            <person name="Sugahara Y."/>
            <person name="Shibata K."/>
            <person name="Itoh M."/>
            <person name="Konno H."/>
            <person name="Okazaki Y."/>
            <person name="Muramatsu M."/>
            <person name="Hayashizaki Y."/>
        </authorList>
    </citation>
    <scope>NUCLEOTIDE SEQUENCE</scope>
    <source>
        <strain evidence="1">C57BL/6J</strain>
        <tissue evidence="1">Whole body</tissue>
    </source>
</reference>
<evidence type="ECO:0000313" key="1">
    <source>
        <dbReference type="EMBL" id="BAE21032.1"/>
    </source>
</evidence>
<reference evidence="1" key="8">
    <citation type="journal article" date="2005" name="Science">
        <title>Antisense Transcription in the Mammalian Transcriptome.</title>
        <authorList>
            <consortium name="RIKEN Genome Exploration Research Group and Genome Science Group (Genome Network Project Core Group) and the FANTOM Consortium"/>
        </authorList>
    </citation>
    <scope>NUCLEOTIDE SEQUENCE</scope>
    <source>
        <strain evidence="1">C57BL/6J</strain>
        <tissue evidence="1">Whole body</tissue>
    </source>
</reference>
<proteinExistence type="evidence at transcript level"/>